<dbReference type="Pfam" id="PF14606">
    <property type="entry name" value="Lipase_GDSL_3"/>
    <property type="match status" value="1"/>
</dbReference>
<sequence length="368" mass="41680">MNIFEKILVAGTLISAFATCEAVAQQPLKYVDALQFRMINKGFEDTETPYTRIPMCLKDSVRPDLWNRSQCSSGLGIRFATDSKRVGVRYTLLWDTHMFHMADTGLKGTDLYILTEDGKWEYVNTNRPIANEQKECEKVFVENLDGKMHEYIIYLPLYDGITKMDIAVDSASVICNPKINTPRKEKKVVMYGTSILQGGCSTRTGMVATNMIQRDLNCEVVNLGFSGEGKMDLCMARAIASIQDADVFVIDPVPNCTEMMCDTLTYGFIKTIRDLRPEVPIIMVEGPMYSYAKYDSFFGSYLPKKNAAFRKNYEKLVADGYKDLYYVTCEGIAGYDNEGTVDGIHFTDIGFRRYADKLIPVIRPLLER</sequence>
<dbReference type="EMBL" id="JADIMC010000018">
    <property type="protein sequence ID" value="MBO8475610.1"/>
    <property type="molecule type" value="Genomic_DNA"/>
</dbReference>
<dbReference type="SUPFAM" id="SSF52266">
    <property type="entry name" value="SGNH hydrolase"/>
    <property type="match status" value="1"/>
</dbReference>
<dbReference type="AlphaFoldDB" id="A0A9D9NJE7"/>
<dbReference type="InterPro" id="IPR013830">
    <property type="entry name" value="SGNH_hydro"/>
</dbReference>
<dbReference type="Proteomes" id="UP000823598">
    <property type="component" value="Unassembled WGS sequence"/>
</dbReference>
<proteinExistence type="predicted"/>
<protein>
    <submittedName>
        <fullName evidence="3">SGNH/GDSL hydrolase family protein</fullName>
    </submittedName>
</protein>
<gene>
    <name evidence="3" type="ORF">IAB88_01295</name>
</gene>
<organism evidence="3 4">
    <name type="scientific">Candidatus Limisoma faecipullorum</name>
    <dbReference type="NCBI Taxonomy" id="2840854"/>
    <lineage>
        <taxon>Bacteria</taxon>
        <taxon>Pseudomonadati</taxon>
        <taxon>Bacteroidota</taxon>
        <taxon>Bacteroidia</taxon>
        <taxon>Bacteroidales</taxon>
        <taxon>Candidatus Limisoma</taxon>
    </lineage>
</organism>
<dbReference type="Pfam" id="PF14607">
    <property type="entry name" value="GxDLY"/>
    <property type="match status" value="1"/>
</dbReference>
<evidence type="ECO:0000313" key="4">
    <source>
        <dbReference type="Proteomes" id="UP000823598"/>
    </source>
</evidence>
<dbReference type="Gene3D" id="3.40.50.1110">
    <property type="entry name" value="SGNH hydrolase"/>
    <property type="match status" value="1"/>
</dbReference>
<dbReference type="InterPro" id="IPR032740">
    <property type="entry name" value="GxDLY"/>
</dbReference>
<feature type="domain" description="SGNH hydrolase-type esterase N-terminal" evidence="2">
    <location>
        <begin position="29"/>
        <end position="173"/>
    </location>
</feature>
<dbReference type="Gene3D" id="2.60.120.260">
    <property type="entry name" value="Galactose-binding domain-like"/>
    <property type="match status" value="1"/>
</dbReference>
<evidence type="ECO:0000313" key="3">
    <source>
        <dbReference type="EMBL" id="MBO8475610.1"/>
    </source>
</evidence>
<dbReference type="InterPro" id="IPR036514">
    <property type="entry name" value="SGNH_hydro_sf"/>
</dbReference>
<evidence type="ECO:0000259" key="2">
    <source>
        <dbReference type="Pfam" id="PF14607"/>
    </source>
</evidence>
<dbReference type="GO" id="GO:0016788">
    <property type="term" value="F:hydrolase activity, acting on ester bonds"/>
    <property type="evidence" value="ECO:0007669"/>
    <property type="project" value="UniProtKB-ARBA"/>
</dbReference>
<reference evidence="3" key="2">
    <citation type="journal article" date="2021" name="PeerJ">
        <title>Extensive microbial diversity within the chicken gut microbiome revealed by metagenomics and culture.</title>
        <authorList>
            <person name="Gilroy R."/>
            <person name="Ravi A."/>
            <person name="Getino M."/>
            <person name="Pursley I."/>
            <person name="Horton D.L."/>
            <person name="Alikhan N.F."/>
            <person name="Baker D."/>
            <person name="Gharbi K."/>
            <person name="Hall N."/>
            <person name="Watson M."/>
            <person name="Adriaenssens E.M."/>
            <person name="Foster-Nyarko E."/>
            <person name="Jarju S."/>
            <person name="Secka A."/>
            <person name="Antonio M."/>
            <person name="Oren A."/>
            <person name="Chaudhuri R.R."/>
            <person name="La Ragione R."/>
            <person name="Hildebrand F."/>
            <person name="Pallen M.J."/>
        </authorList>
    </citation>
    <scope>NUCLEOTIDE SEQUENCE</scope>
    <source>
        <strain evidence="3">6919</strain>
    </source>
</reference>
<keyword evidence="3" id="KW-0378">Hydrolase</keyword>
<name>A0A9D9NJE7_9BACT</name>
<accession>A0A9D9NJE7</accession>
<comment type="caution">
    <text evidence="3">The sequence shown here is derived from an EMBL/GenBank/DDBJ whole genome shotgun (WGS) entry which is preliminary data.</text>
</comment>
<reference evidence="3" key="1">
    <citation type="submission" date="2020-10" db="EMBL/GenBank/DDBJ databases">
        <authorList>
            <person name="Gilroy R."/>
        </authorList>
    </citation>
    <scope>NUCLEOTIDE SEQUENCE</scope>
    <source>
        <strain evidence="3">6919</strain>
    </source>
</reference>
<feature type="domain" description="SGNH hydrolase-type esterase" evidence="1">
    <location>
        <begin position="185"/>
        <end position="363"/>
    </location>
</feature>
<evidence type="ECO:0000259" key="1">
    <source>
        <dbReference type="Pfam" id="PF14606"/>
    </source>
</evidence>